<reference evidence="2" key="1">
    <citation type="journal article" date="2006" name="Science">
        <title>Ancient noncoding elements conserved in the human genome.</title>
        <authorList>
            <person name="Venkatesh B."/>
            <person name="Kirkness E.F."/>
            <person name="Loh Y.H."/>
            <person name="Halpern A.L."/>
            <person name="Lee A.P."/>
            <person name="Johnson J."/>
            <person name="Dandona N."/>
            <person name="Viswanathan L.D."/>
            <person name="Tay A."/>
            <person name="Venter J.C."/>
            <person name="Strausberg R.L."/>
            <person name="Brenner S."/>
        </authorList>
    </citation>
    <scope>NUCLEOTIDE SEQUENCE [LARGE SCALE GENOMIC DNA]</scope>
</reference>
<keyword evidence="2" id="KW-1185">Reference proteome</keyword>
<proteinExistence type="predicted"/>
<protein>
    <submittedName>
        <fullName evidence="1">Uncharacterized protein</fullName>
    </submittedName>
</protein>
<accession>A0A4W3KDG4</accession>
<evidence type="ECO:0000313" key="2">
    <source>
        <dbReference type="Proteomes" id="UP000314986"/>
    </source>
</evidence>
<reference evidence="1" key="5">
    <citation type="submission" date="2025-09" db="UniProtKB">
        <authorList>
            <consortium name="Ensembl"/>
        </authorList>
    </citation>
    <scope>IDENTIFICATION</scope>
</reference>
<dbReference type="STRING" id="7868.ENSCMIP00000043745"/>
<reference evidence="1" key="4">
    <citation type="submission" date="2025-08" db="UniProtKB">
        <authorList>
            <consortium name="Ensembl"/>
        </authorList>
    </citation>
    <scope>IDENTIFICATION</scope>
</reference>
<organism evidence="1 2">
    <name type="scientific">Callorhinchus milii</name>
    <name type="common">Ghost shark</name>
    <dbReference type="NCBI Taxonomy" id="7868"/>
    <lineage>
        <taxon>Eukaryota</taxon>
        <taxon>Metazoa</taxon>
        <taxon>Chordata</taxon>
        <taxon>Craniata</taxon>
        <taxon>Vertebrata</taxon>
        <taxon>Chondrichthyes</taxon>
        <taxon>Holocephali</taxon>
        <taxon>Chimaeriformes</taxon>
        <taxon>Callorhinchidae</taxon>
        <taxon>Callorhinchus</taxon>
    </lineage>
</organism>
<sequence length="87" mass="9870">ALWEGLLAGALSRSLCCPEWELSKENVQPLKQGRVVSTLQGLLTHDGPSHMRLLKQKYDFIQAMTHWMSGTGESSVMDIFYIPFKFN</sequence>
<dbReference type="Ensembl" id="ENSCMIT00000044369.1">
    <property type="protein sequence ID" value="ENSCMIP00000043745.1"/>
    <property type="gene ID" value="ENSCMIG00000018129.1"/>
</dbReference>
<evidence type="ECO:0000313" key="1">
    <source>
        <dbReference type="Ensembl" id="ENSCMIP00000043745.1"/>
    </source>
</evidence>
<reference evidence="2" key="2">
    <citation type="journal article" date="2007" name="PLoS Biol.">
        <title>Survey sequencing and comparative analysis of the elephant shark (Callorhinchus milii) genome.</title>
        <authorList>
            <person name="Venkatesh B."/>
            <person name="Kirkness E.F."/>
            <person name="Loh Y.H."/>
            <person name="Halpern A.L."/>
            <person name="Lee A.P."/>
            <person name="Johnson J."/>
            <person name="Dandona N."/>
            <person name="Viswanathan L.D."/>
            <person name="Tay A."/>
            <person name="Venter J.C."/>
            <person name="Strausberg R.L."/>
            <person name="Brenner S."/>
        </authorList>
    </citation>
    <scope>NUCLEOTIDE SEQUENCE [LARGE SCALE GENOMIC DNA]</scope>
</reference>
<reference evidence="2" key="3">
    <citation type="journal article" date="2014" name="Nature">
        <title>Elephant shark genome provides unique insights into gnathostome evolution.</title>
        <authorList>
            <consortium name="International Elephant Shark Genome Sequencing Consortium"/>
            <person name="Venkatesh B."/>
            <person name="Lee A.P."/>
            <person name="Ravi V."/>
            <person name="Maurya A.K."/>
            <person name="Lian M.M."/>
            <person name="Swann J.B."/>
            <person name="Ohta Y."/>
            <person name="Flajnik M.F."/>
            <person name="Sutoh Y."/>
            <person name="Kasahara M."/>
            <person name="Hoon S."/>
            <person name="Gangu V."/>
            <person name="Roy S.W."/>
            <person name="Irimia M."/>
            <person name="Korzh V."/>
            <person name="Kondrychyn I."/>
            <person name="Lim Z.W."/>
            <person name="Tay B.H."/>
            <person name="Tohari S."/>
            <person name="Kong K.W."/>
            <person name="Ho S."/>
            <person name="Lorente-Galdos B."/>
            <person name="Quilez J."/>
            <person name="Marques-Bonet T."/>
            <person name="Raney B.J."/>
            <person name="Ingham P.W."/>
            <person name="Tay A."/>
            <person name="Hillier L.W."/>
            <person name="Minx P."/>
            <person name="Boehm T."/>
            <person name="Wilson R.K."/>
            <person name="Brenner S."/>
            <person name="Warren W.C."/>
        </authorList>
    </citation>
    <scope>NUCLEOTIDE SEQUENCE [LARGE SCALE GENOMIC DNA]</scope>
</reference>
<dbReference type="InParanoid" id="A0A4W3KDG4"/>
<name>A0A4W3KDG4_CALMI</name>
<dbReference type="Proteomes" id="UP000314986">
    <property type="component" value="Unassembled WGS sequence"/>
</dbReference>
<dbReference type="AlphaFoldDB" id="A0A4W3KDG4"/>